<dbReference type="SMART" id="SM00462">
    <property type="entry name" value="PTB"/>
    <property type="match status" value="1"/>
</dbReference>
<dbReference type="PROSITE" id="PS01179">
    <property type="entry name" value="PID"/>
    <property type="match status" value="1"/>
</dbReference>
<evidence type="ECO:0000313" key="2">
    <source>
        <dbReference type="Ensembl" id="ENSELUP00000083956.1"/>
    </source>
</evidence>
<dbReference type="GeneTree" id="ENSGT00800000125278"/>
<dbReference type="Gene3D" id="2.30.29.30">
    <property type="entry name" value="Pleckstrin-homology domain (PH domain)/Phosphotyrosine-binding domain (PTB)"/>
    <property type="match status" value="1"/>
</dbReference>
<reference evidence="2 3" key="1">
    <citation type="submission" date="2020-02" db="EMBL/GenBank/DDBJ databases">
        <title>Esox lucius (northern pike) genome, fEsoLuc1, primary haplotype.</title>
        <authorList>
            <person name="Myers G."/>
            <person name="Karagic N."/>
            <person name="Meyer A."/>
            <person name="Pippel M."/>
            <person name="Reichard M."/>
            <person name="Winkler S."/>
            <person name="Tracey A."/>
            <person name="Sims Y."/>
            <person name="Howe K."/>
            <person name="Rhie A."/>
            <person name="Formenti G."/>
            <person name="Durbin R."/>
            <person name="Fedrigo O."/>
            <person name="Jarvis E.D."/>
        </authorList>
    </citation>
    <scope>NUCLEOTIDE SEQUENCE [LARGE SCALE GENOMIC DNA]</scope>
</reference>
<protein>
    <recommendedName>
        <fullName evidence="1">PID domain-containing protein</fullName>
    </recommendedName>
</protein>
<dbReference type="InterPro" id="IPR011993">
    <property type="entry name" value="PH-like_dom_sf"/>
</dbReference>
<dbReference type="CDD" id="cd00934">
    <property type="entry name" value="PTB"/>
    <property type="match status" value="1"/>
</dbReference>
<dbReference type="InterPro" id="IPR051133">
    <property type="entry name" value="Adapter_Engulfment-Domain"/>
</dbReference>
<dbReference type="PANTHER" id="PTHR11232:SF65">
    <property type="entry name" value="SI:DKEY-19B23.8"/>
    <property type="match status" value="1"/>
</dbReference>
<dbReference type="PANTHER" id="PTHR11232">
    <property type="entry name" value="PHOSPHOTYROSINE INTERACTION DOMAIN-CONTAINING FAMILY MEMBER"/>
    <property type="match status" value="1"/>
</dbReference>
<reference evidence="2" key="3">
    <citation type="submission" date="2025-09" db="UniProtKB">
        <authorList>
            <consortium name="Ensembl"/>
        </authorList>
    </citation>
    <scope>IDENTIFICATION</scope>
</reference>
<name>A0AAY5K593_ESOLU</name>
<sequence length="258" mass="29079">MSQSNPSFQLILTLRKSPALLRCQFCPDRTASLSRGDPLYKLHYLGTEKIYSLEMEQAQGAISRLLQQRAPEKPGKAHALVVRPRYVEVKDIATGRQLAKTYLRDIAFCAADTDNPNVFLYICKQQGPQLQLQCRVFWCSSAERAKDITACFAQSFQTALRDWQGQGVEPIHTGDGEGPSVVGGLSINASHHPDSFTISAELRTGENILSLFDRLCYCTVRCDNCTNLTWLRMHHIRCWSCLKENISVSSDCRFWSAQ</sequence>
<proteinExistence type="predicted"/>
<dbReference type="InterPro" id="IPR006020">
    <property type="entry name" value="PTB/PI_dom"/>
</dbReference>
<feature type="domain" description="PID" evidence="1">
    <location>
        <begin position="40"/>
        <end position="161"/>
    </location>
</feature>
<dbReference type="Ensembl" id="ENSELUT00000008021.3">
    <property type="protein sequence ID" value="ENSELUP00000083956.1"/>
    <property type="gene ID" value="ENSELUG00000007798.3"/>
</dbReference>
<dbReference type="GO" id="GO:0005769">
    <property type="term" value="C:early endosome"/>
    <property type="evidence" value="ECO:0007669"/>
    <property type="project" value="TreeGrafter"/>
</dbReference>
<keyword evidence="3" id="KW-1185">Reference proteome</keyword>
<reference evidence="2" key="2">
    <citation type="submission" date="2025-08" db="UniProtKB">
        <authorList>
            <consortium name="Ensembl"/>
        </authorList>
    </citation>
    <scope>IDENTIFICATION</scope>
</reference>
<evidence type="ECO:0000259" key="1">
    <source>
        <dbReference type="PROSITE" id="PS01179"/>
    </source>
</evidence>
<dbReference type="SUPFAM" id="SSF50729">
    <property type="entry name" value="PH domain-like"/>
    <property type="match status" value="1"/>
</dbReference>
<dbReference type="AlphaFoldDB" id="A0AAY5K593"/>
<organism evidence="2 3">
    <name type="scientific">Esox lucius</name>
    <name type="common">Northern pike</name>
    <dbReference type="NCBI Taxonomy" id="8010"/>
    <lineage>
        <taxon>Eukaryota</taxon>
        <taxon>Metazoa</taxon>
        <taxon>Chordata</taxon>
        <taxon>Craniata</taxon>
        <taxon>Vertebrata</taxon>
        <taxon>Euteleostomi</taxon>
        <taxon>Actinopterygii</taxon>
        <taxon>Neopterygii</taxon>
        <taxon>Teleostei</taxon>
        <taxon>Protacanthopterygii</taxon>
        <taxon>Esociformes</taxon>
        <taxon>Esocidae</taxon>
        <taxon>Esox</taxon>
    </lineage>
</organism>
<accession>A0AAY5K593</accession>
<dbReference type="Pfam" id="PF00640">
    <property type="entry name" value="PID"/>
    <property type="match status" value="1"/>
</dbReference>
<dbReference type="Proteomes" id="UP000265140">
    <property type="component" value="Chromosome 7"/>
</dbReference>
<evidence type="ECO:0000313" key="3">
    <source>
        <dbReference type="Proteomes" id="UP000265140"/>
    </source>
</evidence>